<keyword evidence="2" id="KW-1185">Reference proteome</keyword>
<accession>A0AAV6UQC5</accession>
<reference evidence="1 2" key="1">
    <citation type="journal article" date="2022" name="Nat. Ecol. Evol.">
        <title>A masculinizing supergene underlies an exaggerated male reproductive morph in a spider.</title>
        <authorList>
            <person name="Hendrickx F."/>
            <person name="De Corte Z."/>
            <person name="Sonet G."/>
            <person name="Van Belleghem S.M."/>
            <person name="Kostlbacher S."/>
            <person name="Vangestel C."/>
        </authorList>
    </citation>
    <scope>NUCLEOTIDE SEQUENCE [LARGE SCALE GENOMIC DNA]</scope>
    <source>
        <strain evidence="1">W744_W776</strain>
    </source>
</reference>
<proteinExistence type="predicted"/>
<evidence type="ECO:0000313" key="2">
    <source>
        <dbReference type="Proteomes" id="UP000827092"/>
    </source>
</evidence>
<dbReference type="AlphaFoldDB" id="A0AAV6UQC5"/>
<dbReference type="Proteomes" id="UP000827092">
    <property type="component" value="Unassembled WGS sequence"/>
</dbReference>
<evidence type="ECO:0000313" key="1">
    <source>
        <dbReference type="EMBL" id="KAG8186492.1"/>
    </source>
</evidence>
<dbReference type="EMBL" id="JAFNEN010000299">
    <property type="protein sequence ID" value="KAG8186492.1"/>
    <property type="molecule type" value="Genomic_DNA"/>
</dbReference>
<comment type="caution">
    <text evidence="1">The sequence shown here is derived from an EMBL/GenBank/DDBJ whole genome shotgun (WGS) entry which is preliminary data.</text>
</comment>
<gene>
    <name evidence="1" type="ORF">JTE90_004822</name>
</gene>
<sequence length="75" mass="8282">MRLKGLREVRPTGAEKCVVSVPMTPVGQVTCVTIRNEPLKEATEEGVSLGKKASDQEFDAPITQQMSLSLFDYLR</sequence>
<organism evidence="1 2">
    <name type="scientific">Oedothorax gibbosus</name>
    <dbReference type="NCBI Taxonomy" id="931172"/>
    <lineage>
        <taxon>Eukaryota</taxon>
        <taxon>Metazoa</taxon>
        <taxon>Ecdysozoa</taxon>
        <taxon>Arthropoda</taxon>
        <taxon>Chelicerata</taxon>
        <taxon>Arachnida</taxon>
        <taxon>Araneae</taxon>
        <taxon>Araneomorphae</taxon>
        <taxon>Entelegynae</taxon>
        <taxon>Araneoidea</taxon>
        <taxon>Linyphiidae</taxon>
        <taxon>Erigoninae</taxon>
        <taxon>Oedothorax</taxon>
    </lineage>
</organism>
<protein>
    <submittedName>
        <fullName evidence="1">Uncharacterized protein</fullName>
    </submittedName>
</protein>
<name>A0AAV6UQC5_9ARAC</name>